<dbReference type="Proteomes" id="UP000288024">
    <property type="component" value="Unassembled WGS sequence"/>
</dbReference>
<evidence type="ECO:0000256" key="5">
    <source>
        <dbReference type="ARBA" id="ARBA00022525"/>
    </source>
</evidence>
<keyword evidence="8" id="KW-0572">Peptidoglycan-anchor</keyword>
<keyword evidence="16" id="KW-1185">Reference proteome</keyword>
<feature type="active site" description="Proton donor" evidence="10">
    <location>
        <position position="234"/>
    </location>
</feature>
<comment type="subcellular location">
    <subcellularLocation>
        <location evidence="1">Secreted</location>
        <location evidence="1">Cell wall</location>
        <topology evidence="1">Peptidoglycan-anchor</topology>
    </subcellularLocation>
</comment>
<keyword evidence="4" id="KW-0134">Cell wall</keyword>
<dbReference type="InterPro" id="IPR046780">
    <property type="entry name" value="aBig_2"/>
</dbReference>
<dbReference type="AlphaFoldDB" id="A0A437K4M6"/>
<evidence type="ECO:0000256" key="6">
    <source>
        <dbReference type="ARBA" id="ARBA00022729"/>
    </source>
</evidence>
<dbReference type="InterPro" id="IPR013320">
    <property type="entry name" value="ConA-like_dom_sf"/>
</dbReference>
<proteinExistence type="inferred from homology"/>
<dbReference type="Pfam" id="PF00746">
    <property type="entry name" value="Gram_pos_anchor"/>
    <property type="match status" value="1"/>
</dbReference>
<evidence type="ECO:0000313" key="15">
    <source>
        <dbReference type="EMBL" id="RVT57623.1"/>
    </source>
</evidence>
<feature type="transmembrane region" description="Helical" evidence="13">
    <location>
        <begin position="871"/>
        <end position="890"/>
    </location>
</feature>
<dbReference type="Gene3D" id="2.115.10.20">
    <property type="entry name" value="Glycosyl hydrolase domain, family 43"/>
    <property type="match status" value="1"/>
</dbReference>
<keyword evidence="13" id="KW-1133">Transmembrane helix</keyword>
<evidence type="ECO:0000256" key="2">
    <source>
        <dbReference type="ARBA" id="ARBA00004834"/>
    </source>
</evidence>
<dbReference type="GO" id="GO:0005975">
    <property type="term" value="P:carbohydrate metabolic process"/>
    <property type="evidence" value="ECO:0007669"/>
    <property type="project" value="InterPro"/>
</dbReference>
<dbReference type="GO" id="GO:0004553">
    <property type="term" value="F:hydrolase activity, hydrolyzing O-glycosyl compounds"/>
    <property type="evidence" value="ECO:0007669"/>
    <property type="project" value="InterPro"/>
</dbReference>
<dbReference type="SUPFAM" id="SSF75005">
    <property type="entry name" value="Arabinanase/levansucrase/invertase"/>
    <property type="match status" value="1"/>
</dbReference>
<dbReference type="InterPro" id="IPR006710">
    <property type="entry name" value="Glyco_hydro_43"/>
</dbReference>
<protein>
    <submittedName>
        <fullName evidence="15">LPXTG cell wall anchor domain-containing protein</fullName>
    </submittedName>
</protein>
<dbReference type="Gene3D" id="2.40.128.10">
    <property type="match status" value="1"/>
</dbReference>
<evidence type="ECO:0000256" key="10">
    <source>
        <dbReference type="PIRSR" id="PIRSR606710-1"/>
    </source>
</evidence>
<feature type="compositionally biased region" description="Acidic residues" evidence="12">
    <location>
        <begin position="829"/>
        <end position="843"/>
    </location>
</feature>
<reference evidence="15 16" key="1">
    <citation type="submission" date="2019-01" db="EMBL/GenBank/DDBJ databases">
        <title>Bacillus sp. M5HDSG1-1, whole genome shotgun sequence.</title>
        <authorList>
            <person name="Tuo L."/>
        </authorList>
    </citation>
    <scope>NUCLEOTIDE SEQUENCE [LARGE SCALE GENOMIC DNA]</scope>
    <source>
        <strain evidence="15 16">M5HDSG1-1</strain>
    </source>
</reference>
<evidence type="ECO:0000256" key="8">
    <source>
        <dbReference type="ARBA" id="ARBA00023088"/>
    </source>
</evidence>
<dbReference type="InterPro" id="IPR050727">
    <property type="entry name" value="GH43_arabinanases"/>
</dbReference>
<comment type="similarity">
    <text evidence="3">Belongs to the glycosyl hydrolase 43 family.</text>
</comment>
<feature type="site" description="Important for catalytic activity, responsible for pKa modulation of the active site Glu and correct orientation of both the proton donor and substrate" evidence="11">
    <location>
        <position position="181"/>
    </location>
</feature>
<dbReference type="Pfam" id="PF04616">
    <property type="entry name" value="Glyco_hydro_43"/>
    <property type="match status" value="1"/>
</dbReference>
<keyword evidence="6" id="KW-0732">Signal</keyword>
<dbReference type="Pfam" id="PF20578">
    <property type="entry name" value="aBig_2"/>
    <property type="match status" value="1"/>
</dbReference>
<feature type="domain" description="Gram-positive cocci surface proteins LPxTG" evidence="14">
    <location>
        <begin position="863"/>
        <end position="898"/>
    </location>
</feature>
<sequence length="898" mass="97916">MKRNVSQRLLMFFLAVVLVIPQYLLSNDTTVVKAAADPVYKRASVHDPSVIEADGQFYVFGSHLAAAKTKDFMQWEQISSSVSADNQLFENVLEELKETFDWAESDTLWAADVIQLEDGKYYMYYNACKGDSPRSALGVAVSDSVDGPYKDQGIILKSGMWDEESEDGTIYDATKHPNAVDPDVFFDKNGKLWMVYGSYSGGIFILEMDPKTGKQLPNQGYGKKLLGGNHSRIEGAYIQYSKETDYYYMYLSFGGLDSTGGYNMRVVRSKTPDGPYYDAAGNDMTNVKADPTLPLFDDKSIEPYGVKLMGSYLFKREVGESGTGIGTGYVSPGHNSVYYDESTDEQYLIFHTRFPERGEQHEIRVHKMYMNEAGWPVVSPYEYAGESLQDVAAADITGDYKFINHGKDISAEIKKSVLISLNSDGTISGEVSGTWKEKGSNKAELTIDGKVYNSVFVSQWDPTSKTNVLTFTATSSEGVSVWGSKAESKTDEEIVEAVKSGLELGDTTAVISNLKLITEGLRGAQISWSSSNLDVVTNDGKVIRPTNGAAATVTLTATITKGEAVAEKTFEITVLPEEKGKLAAHYAFEGNLTDSTGTQADGQPTGNLISNTGGAISYTEGKTGQGAIFDGVSGVLLPKGLISSNKYSVSFWINPEQLTNYTTAFFGAKSDVNWISFVPKGHDGVGNNSMIWSNNDGWYDADAGTQIPANVWSHIAFTVDNGALNVYINGEKAFSGTDFFNVFTDKNALFALGVNYWDIPFKGLMDEVLVYDSVALSEDTIKDYYNTGTIPVVSEPVRPALDEETDNPEEDDTTSPEDGAGTDKPDDNNSGEDGSEETAENEELGNVTDDSDKDSVKGEGHGLPNTATNSFNYLMAGIAMIVIGACAFLFKRKRARIE</sequence>
<comment type="caution">
    <text evidence="15">The sequence shown here is derived from an EMBL/GenBank/DDBJ whole genome shotgun (WGS) entry which is preliminary data.</text>
</comment>
<dbReference type="CDD" id="cd18832">
    <property type="entry name" value="GH43_GsAbnA-like"/>
    <property type="match status" value="1"/>
</dbReference>
<comment type="pathway">
    <text evidence="2">Glycan metabolism; L-arabinan degradation.</text>
</comment>
<keyword evidence="13" id="KW-0812">Transmembrane</keyword>
<evidence type="ECO:0000256" key="1">
    <source>
        <dbReference type="ARBA" id="ARBA00004168"/>
    </source>
</evidence>
<evidence type="ECO:0000256" key="9">
    <source>
        <dbReference type="ARBA" id="ARBA00023295"/>
    </source>
</evidence>
<dbReference type="Pfam" id="PF16369">
    <property type="entry name" value="GH43_C"/>
    <property type="match status" value="1"/>
</dbReference>
<keyword evidence="13" id="KW-0472">Membrane</keyword>
<evidence type="ECO:0000256" key="7">
    <source>
        <dbReference type="ARBA" id="ARBA00022801"/>
    </source>
</evidence>
<dbReference type="PROSITE" id="PS50847">
    <property type="entry name" value="GRAM_POS_ANCHORING"/>
    <property type="match status" value="1"/>
</dbReference>
<evidence type="ECO:0000259" key="14">
    <source>
        <dbReference type="PROSITE" id="PS50847"/>
    </source>
</evidence>
<keyword evidence="9" id="KW-0326">Glycosidase</keyword>
<evidence type="ECO:0000256" key="11">
    <source>
        <dbReference type="PIRSR" id="PIRSR606710-2"/>
    </source>
</evidence>
<dbReference type="InterPro" id="IPR019931">
    <property type="entry name" value="LPXTG_anchor"/>
</dbReference>
<dbReference type="PANTHER" id="PTHR43301:SF3">
    <property type="entry name" value="ARABINAN ENDO-1,5-ALPHA-L-ARABINOSIDASE A-RELATED"/>
    <property type="match status" value="1"/>
</dbReference>
<dbReference type="InterPro" id="IPR023296">
    <property type="entry name" value="Glyco_hydro_beta-prop_sf"/>
</dbReference>
<feature type="compositionally biased region" description="Acidic residues" evidence="12">
    <location>
        <begin position="802"/>
        <end position="815"/>
    </location>
</feature>
<keyword evidence="5" id="KW-0964">Secreted</keyword>
<evidence type="ECO:0000313" key="16">
    <source>
        <dbReference type="Proteomes" id="UP000288024"/>
    </source>
</evidence>
<evidence type="ECO:0000256" key="12">
    <source>
        <dbReference type="SAM" id="MobiDB-lite"/>
    </source>
</evidence>
<gene>
    <name evidence="15" type="ORF">EM808_24440</name>
</gene>
<feature type="active site" description="Proton acceptor" evidence="10">
    <location>
        <position position="47"/>
    </location>
</feature>
<dbReference type="Pfam" id="PF13385">
    <property type="entry name" value="Laminin_G_3"/>
    <property type="match status" value="1"/>
</dbReference>
<keyword evidence="7" id="KW-0378">Hydrolase</keyword>
<organism evidence="15 16">
    <name type="scientific">Niallia taxi</name>
    <dbReference type="NCBI Taxonomy" id="2499688"/>
    <lineage>
        <taxon>Bacteria</taxon>
        <taxon>Bacillati</taxon>
        <taxon>Bacillota</taxon>
        <taxon>Bacilli</taxon>
        <taxon>Bacillales</taxon>
        <taxon>Bacillaceae</taxon>
        <taxon>Niallia</taxon>
    </lineage>
</organism>
<name>A0A437K4M6_9BACI</name>
<evidence type="ECO:0000256" key="13">
    <source>
        <dbReference type="SAM" id="Phobius"/>
    </source>
</evidence>
<evidence type="ECO:0000256" key="4">
    <source>
        <dbReference type="ARBA" id="ARBA00022512"/>
    </source>
</evidence>
<dbReference type="Gene3D" id="2.60.120.200">
    <property type="match status" value="1"/>
</dbReference>
<feature type="region of interest" description="Disordered" evidence="12">
    <location>
        <begin position="793"/>
        <end position="866"/>
    </location>
</feature>
<evidence type="ECO:0000256" key="3">
    <source>
        <dbReference type="ARBA" id="ARBA00009865"/>
    </source>
</evidence>
<dbReference type="SUPFAM" id="SSF49899">
    <property type="entry name" value="Concanavalin A-like lectins/glucanases"/>
    <property type="match status" value="1"/>
</dbReference>
<dbReference type="NCBIfam" id="TIGR01167">
    <property type="entry name" value="LPXTG_anchor"/>
    <property type="match status" value="1"/>
</dbReference>
<dbReference type="EMBL" id="RZTZ01000016">
    <property type="protein sequence ID" value="RVT57623.1"/>
    <property type="molecule type" value="Genomic_DNA"/>
</dbReference>
<dbReference type="InterPro" id="IPR032291">
    <property type="entry name" value="Abn2_C"/>
</dbReference>
<accession>A0A437K4M6</accession>
<dbReference type="PANTHER" id="PTHR43301">
    <property type="entry name" value="ARABINAN ENDO-1,5-ALPHA-L-ARABINOSIDASE"/>
    <property type="match status" value="1"/>
</dbReference>
<dbReference type="RefSeq" id="WP_127741775.1">
    <property type="nucleotide sequence ID" value="NZ_RZTZ01000016.1"/>
</dbReference>